<dbReference type="RefSeq" id="WP_013258009.1">
    <property type="nucleotide sequence ID" value="NC_014365.1"/>
</dbReference>
<name>E1QFU5_DESB2</name>
<gene>
    <name evidence="1" type="ordered locus">Deba_1187</name>
</gene>
<keyword evidence="2" id="KW-1185">Reference proteome</keyword>
<dbReference type="STRING" id="644282.Deba_1187"/>
<proteinExistence type="predicted"/>
<accession>E1QFU5</accession>
<dbReference type="Proteomes" id="UP000009047">
    <property type="component" value="Chromosome"/>
</dbReference>
<dbReference type="EMBL" id="CP002085">
    <property type="protein sequence ID" value="ADK84555.1"/>
    <property type="molecule type" value="Genomic_DNA"/>
</dbReference>
<dbReference type="HOGENOM" id="CLU_623895_0_0_7"/>
<evidence type="ECO:0000313" key="1">
    <source>
        <dbReference type="EMBL" id="ADK84555.1"/>
    </source>
</evidence>
<reference evidence="1 2" key="1">
    <citation type="journal article" date="2010" name="Stand. Genomic Sci.">
        <title>Complete genome sequence of Desulfarculus baarsii type strain (2st14).</title>
        <authorList>
            <person name="Sun H."/>
            <person name="Spring S."/>
            <person name="Lapidus A."/>
            <person name="Davenport K."/>
            <person name="Del Rio T.G."/>
            <person name="Tice H."/>
            <person name="Nolan M."/>
            <person name="Copeland A."/>
            <person name="Cheng J.F."/>
            <person name="Lucas S."/>
            <person name="Tapia R."/>
            <person name="Goodwin L."/>
            <person name="Pitluck S."/>
            <person name="Ivanova N."/>
            <person name="Pagani I."/>
            <person name="Mavromatis K."/>
            <person name="Ovchinnikova G."/>
            <person name="Pati A."/>
            <person name="Chen A."/>
            <person name="Palaniappan K."/>
            <person name="Hauser L."/>
            <person name="Chang Y.J."/>
            <person name="Jeffries C.D."/>
            <person name="Detter J.C."/>
            <person name="Han C."/>
            <person name="Rohde M."/>
            <person name="Brambilla E."/>
            <person name="Goker M."/>
            <person name="Woyke T."/>
            <person name="Bristow J."/>
            <person name="Eisen J.A."/>
            <person name="Markowitz V."/>
            <person name="Hugenholtz P."/>
            <person name="Kyrpides N.C."/>
            <person name="Klenk H.P."/>
            <person name="Land M."/>
        </authorList>
    </citation>
    <scope>NUCLEOTIDE SEQUENCE [LARGE SCALE GENOMIC DNA]</scope>
    <source>
        <strain evidence="2">ATCC 33931 / DSM 2075 / LMG 7858 / VKM B-1802 / 2st14</strain>
    </source>
</reference>
<evidence type="ECO:0000313" key="2">
    <source>
        <dbReference type="Proteomes" id="UP000009047"/>
    </source>
</evidence>
<protein>
    <submittedName>
        <fullName evidence="1">Uncharacterized protein</fullName>
    </submittedName>
</protein>
<organism evidence="1 2">
    <name type="scientific">Desulfarculus baarsii (strain ATCC 33931 / DSM 2075 / LMG 7858 / VKM B-1802 / 2st14)</name>
    <dbReference type="NCBI Taxonomy" id="644282"/>
    <lineage>
        <taxon>Bacteria</taxon>
        <taxon>Pseudomonadati</taxon>
        <taxon>Thermodesulfobacteriota</taxon>
        <taxon>Desulfarculia</taxon>
        <taxon>Desulfarculales</taxon>
        <taxon>Desulfarculaceae</taxon>
        <taxon>Desulfarculus</taxon>
    </lineage>
</organism>
<sequence>MMGATIPAGAWRGIVSRLALAALVLAVAGDCLAASLPDHFSTPEVHGFLELRTGCRTQSDPHEKDASVLETRLQAEASTQTDWAQFKFKGDVWYDGVLERARYDTREAWMFLRPSEILDIKIGRQVLTWGTGDLVFLNDLFPKDWQSFFIGRDAEYLKTPSDSVKASLFWDFLNADFVFTPLFASDRFITGQYISYWNGALGRLAGNESELDFEKPNQWFTDAEYAARLYQTVGAYELALYGYCGFWKNPGGVAASGEAIFPRLRVHGASVRGPLAGGIGNIEVAYYDSVDDPDGRDPRINNSEMRYLVGFAREIGRDCNASVQYYVEQQLDYQQYRKTFTGEQPRDELRHVLTLQLTKLLMNQNLELSLSGYWSPSDRDAYLRPKILYKWTDNINQEIGANIFLGRRDDTMFGQYKADTNIYMSLRYSF</sequence>
<dbReference type="eggNOG" id="COG4773">
    <property type="taxonomic scope" value="Bacteria"/>
</dbReference>
<dbReference type="KEGG" id="dbr:Deba_1187"/>
<dbReference type="AlphaFoldDB" id="E1QFU5"/>